<feature type="transmembrane region" description="Helical" evidence="1">
    <location>
        <begin position="12"/>
        <end position="31"/>
    </location>
</feature>
<dbReference type="EMBL" id="GGEC01078845">
    <property type="protein sequence ID" value="MBX59329.1"/>
    <property type="molecule type" value="Transcribed_RNA"/>
</dbReference>
<sequence length="41" mass="4575">MLRSTSLGSGQKVLLGTSFSIFMLSVAMWIMRKRCLIGLKI</sequence>
<protein>
    <submittedName>
        <fullName evidence="2">Uncharacterized protein</fullName>
    </submittedName>
</protein>
<name>A0A2P2PXG1_RHIMU</name>
<evidence type="ECO:0000313" key="2">
    <source>
        <dbReference type="EMBL" id="MBX59329.1"/>
    </source>
</evidence>
<proteinExistence type="predicted"/>
<evidence type="ECO:0000256" key="1">
    <source>
        <dbReference type="SAM" id="Phobius"/>
    </source>
</evidence>
<accession>A0A2P2PXG1</accession>
<reference evidence="2" key="1">
    <citation type="submission" date="2018-02" db="EMBL/GenBank/DDBJ databases">
        <title>Rhizophora mucronata_Transcriptome.</title>
        <authorList>
            <person name="Meera S.P."/>
            <person name="Sreeshan A."/>
            <person name="Augustine A."/>
        </authorList>
    </citation>
    <scope>NUCLEOTIDE SEQUENCE</scope>
    <source>
        <tissue evidence="2">Leaf</tissue>
    </source>
</reference>
<keyword evidence="1" id="KW-0812">Transmembrane</keyword>
<organism evidence="2">
    <name type="scientific">Rhizophora mucronata</name>
    <name type="common">Asiatic mangrove</name>
    <dbReference type="NCBI Taxonomy" id="61149"/>
    <lineage>
        <taxon>Eukaryota</taxon>
        <taxon>Viridiplantae</taxon>
        <taxon>Streptophyta</taxon>
        <taxon>Embryophyta</taxon>
        <taxon>Tracheophyta</taxon>
        <taxon>Spermatophyta</taxon>
        <taxon>Magnoliopsida</taxon>
        <taxon>eudicotyledons</taxon>
        <taxon>Gunneridae</taxon>
        <taxon>Pentapetalae</taxon>
        <taxon>rosids</taxon>
        <taxon>fabids</taxon>
        <taxon>Malpighiales</taxon>
        <taxon>Rhizophoraceae</taxon>
        <taxon>Rhizophora</taxon>
    </lineage>
</organism>
<keyword evidence="1" id="KW-1133">Transmembrane helix</keyword>
<dbReference type="AlphaFoldDB" id="A0A2P2PXG1"/>
<keyword evidence="1" id="KW-0472">Membrane</keyword>